<feature type="binding site" evidence="5">
    <location>
        <position position="302"/>
    </location>
    <ligand>
        <name>Fe cation</name>
        <dbReference type="ChEBI" id="CHEBI:24875"/>
        <note>catalytic</note>
    </ligand>
</feature>
<feature type="binding site" evidence="5">
    <location>
        <position position="202"/>
    </location>
    <ligand>
        <name>Fe cation</name>
        <dbReference type="ChEBI" id="CHEBI:24875"/>
        <note>catalytic</note>
    </ligand>
</feature>
<dbReference type="EC" id="1.13.11.-" evidence="6"/>
<dbReference type="RefSeq" id="WP_013416393.1">
    <property type="nucleotide sequence ID" value="NC_014659.1"/>
</dbReference>
<dbReference type="KEGG" id="req:REQ_28270"/>
<dbReference type="GO" id="GO:0046872">
    <property type="term" value="F:metal ion binding"/>
    <property type="evidence" value="ECO:0007669"/>
    <property type="project" value="UniProtKB-KW"/>
</dbReference>
<gene>
    <name evidence="7" type="ordered locus">REQ_28270</name>
</gene>
<evidence type="ECO:0000256" key="3">
    <source>
        <dbReference type="ARBA" id="ARBA00023002"/>
    </source>
</evidence>
<evidence type="ECO:0000313" key="7">
    <source>
        <dbReference type="EMBL" id="CBH48846.1"/>
    </source>
</evidence>
<dbReference type="GO" id="GO:0016121">
    <property type="term" value="P:carotene catabolic process"/>
    <property type="evidence" value="ECO:0007669"/>
    <property type="project" value="TreeGrafter"/>
</dbReference>
<evidence type="ECO:0000256" key="5">
    <source>
        <dbReference type="PIRSR" id="PIRSR604294-1"/>
    </source>
</evidence>
<evidence type="ECO:0000256" key="4">
    <source>
        <dbReference type="ARBA" id="ARBA00023004"/>
    </source>
</evidence>
<dbReference type="EMBL" id="FN563149">
    <property type="protein sequence ID" value="CBH48846.1"/>
    <property type="molecule type" value="Genomic_DNA"/>
</dbReference>
<keyword evidence="3 6" id="KW-0560">Oxidoreductase</keyword>
<dbReference type="AlphaFoldDB" id="A0A3S5Y8G3"/>
<dbReference type="PANTHER" id="PTHR10543">
    <property type="entry name" value="BETA-CAROTENE DIOXYGENASE"/>
    <property type="match status" value="1"/>
</dbReference>
<dbReference type="GO" id="GO:0010436">
    <property type="term" value="F:carotenoid dioxygenase activity"/>
    <property type="evidence" value="ECO:0007669"/>
    <property type="project" value="TreeGrafter"/>
</dbReference>
<comment type="similarity">
    <text evidence="1 6">Belongs to the carotenoid oxygenase family.</text>
</comment>
<keyword evidence="2 5" id="KW-0479">Metal-binding</keyword>
<name>A0A3S5Y8G3_RHOH1</name>
<feature type="binding site" evidence="5">
    <location>
        <position position="472"/>
    </location>
    <ligand>
        <name>Fe cation</name>
        <dbReference type="ChEBI" id="CHEBI:24875"/>
        <note>catalytic</note>
    </ligand>
</feature>
<proteinExistence type="inferred from homology"/>
<keyword evidence="6" id="KW-0223">Dioxygenase</keyword>
<evidence type="ECO:0000313" key="8">
    <source>
        <dbReference type="Proteomes" id="UP000006892"/>
    </source>
</evidence>
<keyword evidence="4 5" id="KW-0408">Iron</keyword>
<sequence>MVASYVDERYAPVRAEVTEFDLPVRGTIPECLDGRYLRNGPNPIAQVRPDEYNWFTGDGMVHGIRISGGRALWYRNRWVDSEVTSRALHRSAPPEHGRSPLHGPSANTNVIGFAGRTLALVEAGVACAELSYDLDTVDVCDFDGTVRGGYTAHPIEEPGTGELHAVSYHFGRGDTVLYTVIGPDGRLRRKLPIRVGGSPMMHAFSLTPDFVVIYDLPVTFDVRSAVTANIARPLRPFAALALSATIGRVRLPPPVLNRVPATRAGSFPYRWDHRYPPRVGLVPRRGDPTPMWLDVEPCYVFHPVNAASEGGKVVVDLVVHERVFDADRTGPSEGRPRLERWHLDPLVSSRVRRTRLGDENVEFPRFDERHTASLHHDCWLVVGSDDLSGEHRLVRSDRAHGIQAMRDFGPRSAVGEFVFHPEAPDSPEGHGVVMGLVTNLAENSTELRILDARTLEDQASIALPRRVPAGFHGNWVPDAAATL</sequence>
<accession>A0A3S5Y8G3</accession>
<reference evidence="7" key="1">
    <citation type="journal article" date="2010" name="PLoS Genet.">
        <title>The genome of a pathogenic rhodococcus: cooptive virulence underpinned by key gene acquisitions.</title>
        <authorList>
            <person name="Letek M."/>
            <person name="Gonzalez P."/>
            <person name="Macarthur I."/>
            <person name="Rodriguez H."/>
            <person name="Freeman T.C."/>
            <person name="Valero-Rello A."/>
            <person name="Blanco M."/>
            <person name="Buckley T."/>
            <person name="Cherevach I."/>
            <person name="Fahey R."/>
            <person name="Hapeshi A."/>
            <person name="Holdstock J."/>
            <person name="Leadon D."/>
            <person name="Navas J."/>
            <person name="Ocampo A."/>
            <person name="Quail M.A."/>
            <person name="Sanders M."/>
            <person name="Scortti M.M."/>
            <person name="Prescott J.F."/>
            <person name="Fogarty U."/>
            <person name="Meijer W.G."/>
            <person name="Parkhill J."/>
            <person name="Bentley S.D."/>
            <person name="Vazquez-Boland J.A."/>
        </authorList>
    </citation>
    <scope>NUCLEOTIDE SEQUENCE [LARGE SCALE GENOMIC DNA]</scope>
    <source>
        <strain evidence="7 8">103S</strain>
    </source>
</reference>
<protein>
    <recommendedName>
        <fullName evidence="6">Dioxygenase</fullName>
        <ecNumber evidence="6">1.13.11.-</ecNumber>
    </recommendedName>
</protein>
<dbReference type="Proteomes" id="UP001154400">
    <property type="component" value="Chromosome"/>
</dbReference>
<evidence type="ECO:0000256" key="1">
    <source>
        <dbReference type="ARBA" id="ARBA00006787"/>
    </source>
</evidence>
<evidence type="ECO:0000256" key="6">
    <source>
        <dbReference type="RuleBase" id="RU364048"/>
    </source>
</evidence>
<dbReference type="PANTHER" id="PTHR10543:SF89">
    <property type="entry name" value="CAROTENOID 9,10(9',10')-CLEAVAGE DIOXYGENASE 1"/>
    <property type="match status" value="1"/>
</dbReference>
<dbReference type="Pfam" id="PF03055">
    <property type="entry name" value="RPE65"/>
    <property type="match status" value="1"/>
</dbReference>
<organism evidence="7">
    <name type="scientific">Rhodococcus hoagii (strain 103S)</name>
    <name type="common">Rhodococcus equi</name>
    <dbReference type="NCBI Taxonomy" id="685727"/>
    <lineage>
        <taxon>Bacteria</taxon>
        <taxon>Bacillati</taxon>
        <taxon>Actinomycetota</taxon>
        <taxon>Actinomycetes</taxon>
        <taxon>Mycobacteriales</taxon>
        <taxon>Nocardiaceae</taxon>
        <taxon>Prescottella</taxon>
    </lineage>
</organism>
<feature type="binding site" evidence="5">
    <location>
        <position position="153"/>
    </location>
    <ligand>
        <name>Fe cation</name>
        <dbReference type="ChEBI" id="CHEBI:24875"/>
        <note>catalytic</note>
    </ligand>
</feature>
<dbReference type="InterPro" id="IPR004294">
    <property type="entry name" value="Carotenoid_Oase"/>
</dbReference>
<comment type="cofactor">
    <cofactor evidence="5 6">
        <name>Fe(2+)</name>
        <dbReference type="ChEBI" id="CHEBI:29033"/>
    </cofactor>
    <text evidence="5 6">Binds 1 Fe(2+) ion per subunit.</text>
</comment>
<evidence type="ECO:0000256" key="2">
    <source>
        <dbReference type="ARBA" id="ARBA00022723"/>
    </source>
</evidence>